<gene>
    <name evidence="3" type="ORF">A176_002848</name>
</gene>
<dbReference type="InterPro" id="IPR025410">
    <property type="entry name" value="Lant_dehyd"/>
</dbReference>
<dbReference type="AlphaFoldDB" id="A0A0H4WR07"/>
<dbReference type="EMBL" id="CP012109">
    <property type="protein sequence ID" value="AKQ65936.1"/>
    <property type="molecule type" value="Genomic_DNA"/>
</dbReference>
<dbReference type="CDD" id="cd04792">
    <property type="entry name" value="LanM-like"/>
    <property type="match status" value="1"/>
</dbReference>
<evidence type="ECO:0000313" key="4">
    <source>
        <dbReference type="Proteomes" id="UP000009026"/>
    </source>
</evidence>
<dbReference type="GO" id="GO:0031179">
    <property type="term" value="P:peptide modification"/>
    <property type="evidence" value="ECO:0007669"/>
    <property type="project" value="InterPro"/>
</dbReference>
<keyword evidence="4" id="KW-1185">Reference proteome</keyword>
<dbReference type="PIRSF" id="PIRSF037228">
    <property type="entry name" value="Lant_mod_RumM"/>
    <property type="match status" value="1"/>
</dbReference>
<feature type="binding site" evidence="1">
    <location>
        <position position="919"/>
    </location>
    <ligand>
        <name>Zn(2+)</name>
        <dbReference type="ChEBI" id="CHEBI:29105"/>
    </ligand>
</feature>
<organism evidence="3 4">
    <name type="scientific">Pseudomyxococcus hansupus</name>
    <dbReference type="NCBI Taxonomy" id="1297742"/>
    <lineage>
        <taxon>Bacteria</taxon>
        <taxon>Pseudomonadati</taxon>
        <taxon>Myxococcota</taxon>
        <taxon>Myxococcia</taxon>
        <taxon>Myxococcales</taxon>
        <taxon>Cystobacterineae</taxon>
        <taxon>Myxococcaceae</taxon>
        <taxon>Pseudomyxococcus</taxon>
    </lineage>
</organism>
<name>A0A0H4WR07_9BACT</name>
<sequence>MTHAGMDEATLLSLLAEPAESLKSRCPTPPDWLSRLAEAYARSGAEPLKDAFGGTFAPIVSPLIRASVARVRQGAEALTRAHPQAPFDADGAIRFVTAHLGAQVDRLLDRTVVLEMHRARSQAPLEGATPQERFSRFVAGLSQPKRALELLCDYPVLARLVIQQLDFWEETSLEFLGRLAADFPAIREAFSPQQAPGRLVEVTSGLGDSHERGRTVRVLRFESGFRVVYKPRAMGIDARFGELLEWLNARGAPQLRAVRVIQRQHHGWAEFVAARPCTTRDEVARFYQRQGSFLALLYALNGNDIHRENLIAAGEHPVLVDLESLCGADYGHSTPDTYDSTAEYEIDNSVMRVMLLPFFHEGLERQFTDMSGIGGDASQTSVHPTATWKNWGTDEMHLVYQRHEMPAATNRPSINGDDINPLQFAQDLEEGFVGMYKLLLDSRQDLLTEGSPLLRMRGTEVRTILRASQFYAFILRDSAHPDLLRDALDRDAHQDRMWFGIQRSKFAEQSLRLIPHEVEELWHGDIPVFRNQFESRELVSSLGRAVPDFFSRSGFETVQARLGALGDEDLQHQLWFVRASLTALASGLEQQTQQYPMPRNVMDVTREQVLDAALRVGERLVRSARHGPHGVSWIGLAWTSTKGWWLRPLEYDLYSGLPGVALFLGYLGAVTDRPEFTELARGAMHTLRRQLERRPRMVQYLGGYDGWTGILYAWTHLATLWNDSELMRAAVGLLPAIGAMVTQDKELDLLRGSTGAIAPLLGLHRASGEPQALELARKAGDRLLETARDIGKGKAWLIAASPTRALTGFSHGAAGMAWALAELHGATRDARYRDMALQAVAFENDHYVPARRNWIDLRPEHLPEPPQFMSTWCHGAVGIGLARLRMMRHIESPVLREDTQAALHTAVHDGLRLNHCLCHGDLSVLELLAAASRELDPERWRPTLQRTTNMVIASIQEQGFQGGVPLKVETPGLMDGLAGIGLGLLRLAAPDQVPSVLTLDPPVATASAGSGSTASVVP</sequence>
<dbReference type="PRINTS" id="PR01950">
    <property type="entry name" value="LANCSUPER"/>
</dbReference>
<dbReference type="Proteomes" id="UP000009026">
    <property type="component" value="Chromosome"/>
</dbReference>
<evidence type="ECO:0000256" key="1">
    <source>
        <dbReference type="PIRSR" id="PIRSR607822-1"/>
    </source>
</evidence>
<dbReference type="eggNOG" id="COG4403">
    <property type="taxonomic scope" value="Bacteria"/>
</dbReference>
<dbReference type="InterPro" id="IPR017146">
    <property type="entry name" value="Lanti_2_LanM"/>
</dbReference>
<dbReference type="PRINTS" id="PR01955">
    <property type="entry name" value="LANCFRANKIA"/>
</dbReference>
<dbReference type="Pfam" id="PF13575">
    <property type="entry name" value="DUF4135"/>
    <property type="match status" value="1"/>
</dbReference>
<evidence type="ECO:0000313" key="3">
    <source>
        <dbReference type="EMBL" id="AKQ65936.1"/>
    </source>
</evidence>
<dbReference type="SMART" id="SM01260">
    <property type="entry name" value="LANC_like"/>
    <property type="match status" value="1"/>
</dbReference>
<dbReference type="GO" id="GO:0046872">
    <property type="term" value="F:metal ion binding"/>
    <property type="evidence" value="ECO:0007669"/>
    <property type="project" value="UniProtKB-KW"/>
</dbReference>
<dbReference type="InterPro" id="IPR012341">
    <property type="entry name" value="6hp_glycosidase-like_sf"/>
</dbReference>
<evidence type="ECO:0000259" key="2">
    <source>
        <dbReference type="Pfam" id="PF13575"/>
    </source>
</evidence>
<protein>
    <submittedName>
        <fullName evidence="3">Lanthionine biosynthesis protein LanM</fullName>
    </submittedName>
</protein>
<proteinExistence type="predicted"/>
<dbReference type="NCBIfam" id="TIGR03897">
    <property type="entry name" value="lanti_2_LanM"/>
    <property type="match status" value="1"/>
</dbReference>
<feature type="domain" description="Lantibiotic biosynthesis protein dehydration" evidence="2">
    <location>
        <begin position="154"/>
        <end position="530"/>
    </location>
</feature>
<accession>A0A0H4WR07</accession>
<dbReference type="STRING" id="1297742.A176_002848"/>
<dbReference type="Gene3D" id="1.50.10.10">
    <property type="match status" value="1"/>
</dbReference>
<dbReference type="InterPro" id="IPR007822">
    <property type="entry name" value="LANC-like"/>
</dbReference>
<keyword evidence="1" id="KW-0862">Zinc</keyword>
<feature type="binding site" evidence="1">
    <location>
        <position position="873"/>
    </location>
    <ligand>
        <name>Zn(2+)</name>
        <dbReference type="ChEBI" id="CHEBI:29105"/>
    </ligand>
</feature>
<dbReference type="PATRIC" id="fig|1297742.4.peg.2876"/>
<dbReference type="Pfam" id="PF05147">
    <property type="entry name" value="LANC_like"/>
    <property type="match status" value="1"/>
</dbReference>
<dbReference type="GO" id="GO:0005975">
    <property type="term" value="P:carbohydrate metabolic process"/>
    <property type="evidence" value="ECO:0007669"/>
    <property type="project" value="InterPro"/>
</dbReference>
<dbReference type="KEGG" id="mym:A176_002848"/>
<dbReference type="SUPFAM" id="SSF158745">
    <property type="entry name" value="LanC-like"/>
    <property type="match status" value="1"/>
</dbReference>
<reference evidence="3 4" key="1">
    <citation type="journal article" date="2016" name="PLoS ONE">
        <title>Complete Genome Sequence and Comparative Genomics of a Novel Myxobacterium Myxococcus hansupus.</title>
        <authorList>
            <person name="Sharma G."/>
            <person name="Narwani T."/>
            <person name="Subramanian S."/>
        </authorList>
    </citation>
    <scope>NUCLEOTIDE SEQUENCE [LARGE SCALE GENOMIC DNA]</scope>
    <source>
        <strain evidence="4">mixupus</strain>
    </source>
</reference>
<keyword evidence="1" id="KW-0479">Metal-binding</keyword>
<feature type="binding site" evidence="1">
    <location>
        <position position="918"/>
    </location>
    <ligand>
        <name>Zn(2+)</name>
        <dbReference type="ChEBI" id="CHEBI:29105"/>
    </ligand>
</feature>